<dbReference type="Proteomes" id="UP000298111">
    <property type="component" value="Unassembled WGS sequence"/>
</dbReference>
<protein>
    <submittedName>
        <fullName evidence="3">PPOX class F420-dependent oxidoreductase</fullName>
    </submittedName>
</protein>
<evidence type="ECO:0000313" key="3">
    <source>
        <dbReference type="EMBL" id="TGG86019.1"/>
    </source>
</evidence>
<dbReference type="NCBIfam" id="TIGR03618">
    <property type="entry name" value="Rv1155_F420"/>
    <property type="match status" value="1"/>
</dbReference>
<accession>A0A6C1C8Q9</accession>
<dbReference type="AlphaFoldDB" id="A0A6C1C8Q9"/>
<dbReference type="GO" id="GO:0016627">
    <property type="term" value="F:oxidoreductase activity, acting on the CH-CH group of donors"/>
    <property type="evidence" value="ECO:0007669"/>
    <property type="project" value="TreeGrafter"/>
</dbReference>
<dbReference type="InterPro" id="IPR019920">
    <property type="entry name" value="F420-binding_dom_put"/>
</dbReference>
<dbReference type="InterPro" id="IPR012349">
    <property type="entry name" value="Split_barrel_FMN-bd"/>
</dbReference>
<proteinExistence type="predicted"/>
<dbReference type="Pfam" id="PF01243">
    <property type="entry name" value="PNPOx_N"/>
    <property type="match status" value="1"/>
</dbReference>
<comment type="caution">
    <text evidence="3">The sequence shown here is derived from an EMBL/GenBank/DDBJ whole genome shotgun (WGS) entry which is preliminary data.</text>
</comment>
<evidence type="ECO:0000259" key="2">
    <source>
        <dbReference type="Pfam" id="PF01243"/>
    </source>
</evidence>
<dbReference type="GO" id="GO:0005829">
    <property type="term" value="C:cytosol"/>
    <property type="evidence" value="ECO:0007669"/>
    <property type="project" value="TreeGrafter"/>
</dbReference>
<dbReference type="EMBL" id="RCIY01000040">
    <property type="protein sequence ID" value="TGG86019.1"/>
    <property type="molecule type" value="Genomic_DNA"/>
</dbReference>
<gene>
    <name evidence="3" type="ORF">D8771_06260</name>
</gene>
<sequence>MTTALPDDLKKYLDESNAFATVATLMPDGRPHQTVVWVIRDGDDLLFSTTADRRQARNMARDPRVAVVINPPETPYVYTEVQGTVTLTPDTGHTLLDTIARKYTGKSYAEFNAEAARTDGERIAVRVTPDKVTGRR</sequence>
<feature type="domain" description="Pyridoxamine 5'-phosphate oxidase N-terminal" evidence="2">
    <location>
        <begin position="8"/>
        <end position="133"/>
    </location>
</feature>
<dbReference type="PANTHER" id="PTHR35176:SF6">
    <property type="entry name" value="HEME OXYGENASE HI_0854-RELATED"/>
    <property type="match status" value="1"/>
</dbReference>
<name>A0A6C1C8Q9_9ACTN</name>
<dbReference type="RefSeq" id="WP_016471136.1">
    <property type="nucleotide sequence ID" value="NZ_BBQG01000022.1"/>
</dbReference>
<dbReference type="PANTHER" id="PTHR35176">
    <property type="entry name" value="HEME OXYGENASE HI_0854-RELATED"/>
    <property type="match status" value="1"/>
</dbReference>
<dbReference type="InterPro" id="IPR052019">
    <property type="entry name" value="F420H2_bilvrd_red/Heme_oxyg"/>
</dbReference>
<keyword evidence="1" id="KW-0560">Oxidoreductase</keyword>
<evidence type="ECO:0000313" key="4">
    <source>
        <dbReference type="Proteomes" id="UP000298111"/>
    </source>
</evidence>
<dbReference type="InterPro" id="IPR011576">
    <property type="entry name" value="Pyridox_Oxase_N"/>
</dbReference>
<organism evidence="3 4">
    <name type="scientific">Streptomyces albus</name>
    <dbReference type="NCBI Taxonomy" id="1888"/>
    <lineage>
        <taxon>Bacteria</taxon>
        <taxon>Bacillati</taxon>
        <taxon>Actinomycetota</taxon>
        <taxon>Actinomycetes</taxon>
        <taxon>Kitasatosporales</taxon>
        <taxon>Streptomycetaceae</taxon>
        <taxon>Streptomyces</taxon>
    </lineage>
</organism>
<dbReference type="Gene3D" id="2.30.110.10">
    <property type="entry name" value="Electron Transport, Fmn-binding Protein, Chain A"/>
    <property type="match status" value="1"/>
</dbReference>
<dbReference type="GeneID" id="75180041"/>
<dbReference type="SUPFAM" id="SSF50475">
    <property type="entry name" value="FMN-binding split barrel"/>
    <property type="match status" value="1"/>
</dbReference>
<dbReference type="GO" id="GO:0070967">
    <property type="term" value="F:coenzyme F420 binding"/>
    <property type="evidence" value="ECO:0007669"/>
    <property type="project" value="TreeGrafter"/>
</dbReference>
<evidence type="ECO:0000256" key="1">
    <source>
        <dbReference type="ARBA" id="ARBA00023002"/>
    </source>
</evidence>
<reference evidence="3 4" key="1">
    <citation type="submission" date="2018-10" db="EMBL/GenBank/DDBJ databases">
        <title>Isolation of pseudouridimycin from Streptomyces albus DSM 40763.</title>
        <authorList>
            <person name="Rosenqvist P."/>
            <person name="Metsae-Ketelae M."/>
            <person name="Virta P."/>
        </authorList>
    </citation>
    <scope>NUCLEOTIDE SEQUENCE [LARGE SCALE GENOMIC DNA]</scope>
    <source>
        <strain evidence="3 4">DSM 40763</strain>
    </source>
</reference>